<evidence type="ECO:0000313" key="5">
    <source>
        <dbReference type="EnsemblProtists" id="EOD05184"/>
    </source>
</evidence>
<dbReference type="FunFam" id="1.10.10.60:FF:000007">
    <property type="entry name" value="Two-component response regulator"/>
    <property type="match status" value="1"/>
</dbReference>
<proteinExistence type="predicted"/>
<dbReference type="InterPro" id="IPR006447">
    <property type="entry name" value="Myb_dom_plants"/>
</dbReference>
<dbReference type="EnsemblProtists" id="EOD05184">
    <property type="protein sequence ID" value="EOD05184"/>
    <property type="gene ID" value="EMIHUDRAFT_60341"/>
</dbReference>
<dbReference type="GO" id="GO:0003677">
    <property type="term" value="F:DNA binding"/>
    <property type="evidence" value="ECO:0007669"/>
    <property type="project" value="InterPro"/>
</dbReference>
<keyword evidence="6" id="KW-1185">Reference proteome</keyword>
<dbReference type="GO" id="GO:0003700">
    <property type="term" value="F:DNA-binding transcription factor activity"/>
    <property type="evidence" value="ECO:0007669"/>
    <property type="project" value="InterPro"/>
</dbReference>
<dbReference type="STRING" id="2903.R1D8Q7"/>
<dbReference type="Proteomes" id="UP000013827">
    <property type="component" value="Unassembled WGS sequence"/>
</dbReference>
<reference evidence="5" key="2">
    <citation type="submission" date="2024-10" db="UniProtKB">
        <authorList>
            <consortium name="EnsemblProtists"/>
        </authorList>
    </citation>
    <scope>IDENTIFICATION</scope>
</reference>
<organism evidence="5 6">
    <name type="scientific">Emiliania huxleyi (strain CCMP1516)</name>
    <dbReference type="NCBI Taxonomy" id="280463"/>
    <lineage>
        <taxon>Eukaryota</taxon>
        <taxon>Haptista</taxon>
        <taxon>Haptophyta</taxon>
        <taxon>Prymnesiophyceae</taxon>
        <taxon>Isochrysidales</taxon>
        <taxon>Noelaerhabdaceae</taxon>
        <taxon>Emiliania</taxon>
    </lineage>
</organism>
<evidence type="ECO:0000256" key="1">
    <source>
        <dbReference type="ARBA" id="ARBA00023015"/>
    </source>
</evidence>
<keyword evidence="3" id="KW-0539">Nucleus</keyword>
<reference evidence="6" key="1">
    <citation type="journal article" date="2013" name="Nature">
        <title>Pan genome of the phytoplankton Emiliania underpins its global distribution.</title>
        <authorList>
            <person name="Read B.A."/>
            <person name="Kegel J."/>
            <person name="Klute M.J."/>
            <person name="Kuo A."/>
            <person name="Lefebvre S.C."/>
            <person name="Maumus F."/>
            <person name="Mayer C."/>
            <person name="Miller J."/>
            <person name="Monier A."/>
            <person name="Salamov A."/>
            <person name="Young J."/>
            <person name="Aguilar M."/>
            <person name="Claverie J.M."/>
            <person name="Frickenhaus S."/>
            <person name="Gonzalez K."/>
            <person name="Herman E.K."/>
            <person name="Lin Y.C."/>
            <person name="Napier J."/>
            <person name="Ogata H."/>
            <person name="Sarno A.F."/>
            <person name="Shmutz J."/>
            <person name="Schroeder D."/>
            <person name="de Vargas C."/>
            <person name="Verret F."/>
            <person name="von Dassow P."/>
            <person name="Valentin K."/>
            <person name="Van de Peer Y."/>
            <person name="Wheeler G."/>
            <person name="Dacks J.B."/>
            <person name="Delwiche C.F."/>
            <person name="Dyhrman S.T."/>
            <person name="Glockner G."/>
            <person name="John U."/>
            <person name="Richards T."/>
            <person name="Worden A.Z."/>
            <person name="Zhang X."/>
            <person name="Grigoriev I.V."/>
            <person name="Allen A.E."/>
            <person name="Bidle K."/>
            <person name="Borodovsky M."/>
            <person name="Bowler C."/>
            <person name="Brownlee C."/>
            <person name="Cock J.M."/>
            <person name="Elias M."/>
            <person name="Gladyshev V.N."/>
            <person name="Groth M."/>
            <person name="Guda C."/>
            <person name="Hadaegh A."/>
            <person name="Iglesias-Rodriguez M.D."/>
            <person name="Jenkins J."/>
            <person name="Jones B.M."/>
            <person name="Lawson T."/>
            <person name="Leese F."/>
            <person name="Lindquist E."/>
            <person name="Lobanov A."/>
            <person name="Lomsadze A."/>
            <person name="Malik S.B."/>
            <person name="Marsh M.E."/>
            <person name="Mackinder L."/>
            <person name="Mock T."/>
            <person name="Mueller-Roeber B."/>
            <person name="Pagarete A."/>
            <person name="Parker M."/>
            <person name="Probert I."/>
            <person name="Quesneville H."/>
            <person name="Raines C."/>
            <person name="Rensing S.A."/>
            <person name="Riano-Pachon D.M."/>
            <person name="Richier S."/>
            <person name="Rokitta S."/>
            <person name="Shiraiwa Y."/>
            <person name="Soanes D.M."/>
            <person name="van der Giezen M."/>
            <person name="Wahlund T.M."/>
            <person name="Williams B."/>
            <person name="Wilson W."/>
            <person name="Wolfe G."/>
            <person name="Wurch L.L."/>
        </authorList>
    </citation>
    <scope>NUCLEOTIDE SEQUENCE</scope>
</reference>
<dbReference type="InterPro" id="IPR044841">
    <property type="entry name" value="LUX/BOA-like"/>
</dbReference>
<evidence type="ECO:0000256" key="2">
    <source>
        <dbReference type="ARBA" id="ARBA00023163"/>
    </source>
</evidence>
<sequence>KQRFVWTSELHRRFEAAVNTLGIDHAKPQAISQLMNFEGAPTRQNIQSHLQKYRGLMQK</sequence>
<dbReference type="InterPro" id="IPR001005">
    <property type="entry name" value="SANT/Myb"/>
</dbReference>
<dbReference type="PaxDb" id="2903-EOD05184"/>
<dbReference type="Gene3D" id="1.10.10.60">
    <property type="entry name" value="Homeodomain-like"/>
    <property type="match status" value="1"/>
</dbReference>
<keyword evidence="1" id="KW-0805">Transcription regulation</keyword>
<protein>
    <recommendedName>
        <fullName evidence="4">Myb-like domain-containing protein</fullName>
    </recommendedName>
</protein>
<dbReference type="PANTHER" id="PTHR31442">
    <property type="entry name" value="HOMEODOMAIN-LIKE SUPERFAMILY PROTEIN-RELATED"/>
    <property type="match status" value="1"/>
</dbReference>
<dbReference type="eggNOG" id="KOG1601">
    <property type="taxonomic scope" value="Eukaryota"/>
</dbReference>
<accession>A0A0D3I1P9</accession>
<keyword evidence="2" id="KW-0804">Transcription</keyword>
<dbReference type="GeneID" id="17251299"/>
<dbReference type="PANTHER" id="PTHR31442:SF29">
    <property type="entry name" value="HOMEODOMAIN-LIKE SUPERFAMILY PROTEIN"/>
    <property type="match status" value="1"/>
</dbReference>
<dbReference type="SUPFAM" id="SSF46689">
    <property type="entry name" value="Homeodomain-like"/>
    <property type="match status" value="1"/>
</dbReference>
<evidence type="ECO:0000256" key="3">
    <source>
        <dbReference type="ARBA" id="ARBA00023242"/>
    </source>
</evidence>
<dbReference type="HOGENOM" id="CLU_188654_2_0_1"/>
<dbReference type="RefSeq" id="XP_005757613.1">
    <property type="nucleotide sequence ID" value="XM_005757556.1"/>
</dbReference>
<name>A0A0D3I1P9_EMIH1</name>
<dbReference type="InterPro" id="IPR009057">
    <property type="entry name" value="Homeodomain-like_sf"/>
</dbReference>
<feature type="domain" description="Myb-like" evidence="4">
    <location>
        <begin position="6"/>
        <end position="54"/>
    </location>
</feature>
<evidence type="ECO:0000259" key="4">
    <source>
        <dbReference type="Pfam" id="PF00249"/>
    </source>
</evidence>
<evidence type="ECO:0000313" key="6">
    <source>
        <dbReference type="Proteomes" id="UP000013827"/>
    </source>
</evidence>
<dbReference type="Pfam" id="PF00249">
    <property type="entry name" value="Myb_DNA-binding"/>
    <property type="match status" value="1"/>
</dbReference>
<dbReference type="KEGG" id="ehx:EMIHUDRAFT_60341"/>
<dbReference type="AlphaFoldDB" id="A0A0D3I1P9"/>
<dbReference type="NCBIfam" id="TIGR01557">
    <property type="entry name" value="myb_SHAQKYF"/>
    <property type="match status" value="1"/>
</dbReference>